<dbReference type="VEuPathDB" id="FungiDB:PV10_02123"/>
<dbReference type="Gene3D" id="3.40.30.10">
    <property type="entry name" value="Glutaredoxin"/>
    <property type="match status" value="1"/>
</dbReference>
<organism evidence="7 8">
    <name type="scientific">Exophiala mesophila</name>
    <name type="common">Black yeast-like fungus</name>
    <dbReference type="NCBI Taxonomy" id="212818"/>
    <lineage>
        <taxon>Eukaryota</taxon>
        <taxon>Fungi</taxon>
        <taxon>Dikarya</taxon>
        <taxon>Ascomycota</taxon>
        <taxon>Pezizomycotina</taxon>
        <taxon>Eurotiomycetes</taxon>
        <taxon>Chaetothyriomycetidae</taxon>
        <taxon>Chaetothyriales</taxon>
        <taxon>Herpotrichiellaceae</taxon>
        <taxon>Exophiala</taxon>
    </lineage>
</organism>
<dbReference type="GO" id="GO:0005777">
    <property type="term" value="C:peroxisome"/>
    <property type="evidence" value="ECO:0007669"/>
    <property type="project" value="TreeGrafter"/>
</dbReference>
<evidence type="ECO:0000256" key="2">
    <source>
        <dbReference type="ARBA" id="ARBA00022679"/>
    </source>
</evidence>
<accession>A0A438N9G4</accession>
<dbReference type="InterPro" id="IPR036249">
    <property type="entry name" value="Thioredoxin-like_sf"/>
</dbReference>
<dbReference type="SUPFAM" id="SSF52833">
    <property type="entry name" value="Thioredoxin-like"/>
    <property type="match status" value="1"/>
</dbReference>
<evidence type="ECO:0000313" key="8">
    <source>
        <dbReference type="Proteomes" id="UP000288859"/>
    </source>
</evidence>
<dbReference type="PIRSF" id="PIRSF006386">
    <property type="entry name" value="HCCAis_GSTk"/>
    <property type="match status" value="1"/>
</dbReference>
<dbReference type="AlphaFoldDB" id="A0A438N9G4"/>
<dbReference type="PANTHER" id="PTHR42943:SF2">
    <property type="entry name" value="GLUTATHIONE S-TRANSFERASE KAPPA 1"/>
    <property type="match status" value="1"/>
</dbReference>
<evidence type="ECO:0000256" key="1">
    <source>
        <dbReference type="ARBA" id="ARBA00006494"/>
    </source>
</evidence>
<reference evidence="7 8" key="1">
    <citation type="submission" date="2017-03" db="EMBL/GenBank/DDBJ databases">
        <title>Genomes of endolithic fungi from Antarctica.</title>
        <authorList>
            <person name="Coleine C."/>
            <person name="Masonjones S."/>
            <person name="Stajich J.E."/>
        </authorList>
    </citation>
    <scope>NUCLEOTIDE SEQUENCE [LARGE SCALE GENOMIC DNA]</scope>
    <source>
        <strain evidence="7 8">CCFEE 6314</strain>
    </source>
</reference>
<evidence type="ECO:0000256" key="5">
    <source>
        <dbReference type="PIRSR" id="PIRSR006386-1"/>
    </source>
</evidence>
<feature type="active site" description="Nucleophile" evidence="5">
    <location>
        <position position="13"/>
    </location>
</feature>
<keyword evidence="2 4" id="KW-0808">Transferase</keyword>
<protein>
    <recommendedName>
        <fullName evidence="4">Glutathione S-transferase kappa</fullName>
        <ecNumber evidence="4">2.5.1.18</ecNumber>
    </recommendedName>
</protein>
<evidence type="ECO:0000256" key="3">
    <source>
        <dbReference type="ARBA" id="ARBA00047960"/>
    </source>
</evidence>
<dbReference type="InterPro" id="IPR051924">
    <property type="entry name" value="GST_Kappa/NadH"/>
</dbReference>
<comment type="similarity">
    <text evidence="1 4">Belongs to the GST superfamily. Kappa family.</text>
</comment>
<feature type="domain" description="DSBA-like thioredoxin" evidence="6">
    <location>
        <begin position="5"/>
        <end position="203"/>
    </location>
</feature>
<name>A0A438N9G4_EXOME</name>
<evidence type="ECO:0000313" key="7">
    <source>
        <dbReference type="EMBL" id="RVX72261.1"/>
    </source>
</evidence>
<comment type="catalytic activity">
    <reaction evidence="3 4">
        <text>RX + glutathione = an S-substituted glutathione + a halide anion + H(+)</text>
        <dbReference type="Rhea" id="RHEA:16437"/>
        <dbReference type="ChEBI" id="CHEBI:15378"/>
        <dbReference type="ChEBI" id="CHEBI:16042"/>
        <dbReference type="ChEBI" id="CHEBI:17792"/>
        <dbReference type="ChEBI" id="CHEBI:57925"/>
        <dbReference type="ChEBI" id="CHEBI:90779"/>
        <dbReference type="EC" id="2.5.1.18"/>
    </reaction>
</comment>
<dbReference type="GO" id="GO:0006749">
    <property type="term" value="P:glutathione metabolic process"/>
    <property type="evidence" value="ECO:0007669"/>
    <property type="project" value="TreeGrafter"/>
</dbReference>
<gene>
    <name evidence="7" type="ORF">B0A52_04465</name>
</gene>
<dbReference type="FunFam" id="3.40.30.10:FF:000096">
    <property type="entry name" value="Glutathione S-transferase kappa"/>
    <property type="match status" value="1"/>
</dbReference>
<dbReference type="InterPro" id="IPR001853">
    <property type="entry name" value="DSBA-like_thioredoxin_dom"/>
</dbReference>
<dbReference type="Pfam" id="PF01323">
    <property type="entry name" value="DSBA"/>
    <property type="match status" value="1"/>
</dbReference>
<dbReference type="OrthoDB" id="4664297at2759"/>
<dbReference type="EMBL" id="NAJM01000013">
    <property type="protein sequence ID" value="RVX72261.1"/>
    <property type="molecule type" value="Genomic_DNA"/>
</dbReference>
<dbReference type="PANTHER" id="PTHR42943">
    <property type="entry name" value="GLUTATHIONE S-TRANSFERASE KAPPA"/>
    <property type="match status" value="1"/>
</dbReference>
<evidence type="ECO:0000256" key="4">
    <source>
        <dbReference type="PIRNR" id="PIRNR006386"/>
    </source>
</evidence>
<dbReference type="GO" id="GO:0004602">
    <property type="term" value="F:glutathione peroxidase activity"/>
    <property type="evidence" value="ECO:0007669"/>
    <property type="project" value="TreeGrafter"/>
</dbReference>
<sequence>MAKKITLFVDIVSPFGYLAYYMLRTSPIFQNVEITYVPILLGGLMKLCDNRPPLMIRNKGTWINTERLRWAKQFNIPMATTVPEGFPKPTLHLQRFLTALNLTRPDLLPTALDTCYKALWTDPTEGNLPDVKVFAPLVAQVLGEDVVKDCVAQMATSDVKNELMAQTERAVNLGAFGIPWFHCTNESGVEEGFWGFDHLGQVVRFLGLDGSLDQRGEVRAVL</sequence>
<proteinExistence type="inferred from homology"/>
<dbReference type="GO" id="GO:0004364">
    <property type="term" value="F:glutathione transferase activity"/>
    <property type="evidence" value="ECO:0007669"/>
    <property type="project" value="UniProtKB-UniRule"/>
</dbReference>
<comment type="caution">
    <text evidence="7">The sequence shown here is derived from an EMBL/GenBank/DDBJ whole genome shotgun (WGS) entry which is preliminary data.</text>
</comment>
<dbReference type="GO" id="GO:0005739">
    <property type="term" value="C:mitochondrion"/>
    <property type="evidence" value="ECO:0007669"/>
    <property type="project" value="TreeGrafter"/>
</dbReference>
<dbReference type="EC" id="2.5.1.18" evidence="4"/>
<dbReference type="InterPro" id="IPR014440">
    <property type="entry name" value="HCCAis_GSTk"/>
</dbReference>
<dbReference type="Proteomes" id="UP000288859">
    <property type="component" value="Unassembled WGS sequence"/>
</dbReference>
<evidence type="ECO:0000259" key="6">
    <source>
        <dbReference type="Pfam" id="PF01323"/>
    </source>
</evidence>